<evidence type="ECO:0000256" key="3">
    <source>
        <dbReference type="SAM" id="MobiDB-lite"/>
    </source>
</evidence>
<feature type="compositionally biased region" description="Basic and acidic residues" evidence="3">
    <location>
        <begin position="224"/>
        <end position="237"/>
    </location>
</feature>
<keyword evidence="4" id="KW-0812">Transmembrane</keyword>
<evidence type="ECO:0000256" key="2">
    <source>
        <dbReference type="ARBA" id="ARBA00023163"/>
    </source>
</evidence>
<name>A0ABN3HNR2_9ACTN</name>
<keyword evidence="6" id="KW-1185">Reference proteome</keyword>
<gene>
    <name evidence="5" type="ORF">GCM10010420_02780</name>
</gene>
<keyword evidence="4" id="KW-0472">Membrane</keyword>
<keyword evidence="2" id="KW-0804">Transcription</keyword>
<keyword evidence="1" id="KW-0805">Transcription regulation</keyword>
<evidence type="ECO:0000313" key="5">
    <source>
        <dbReference type="EMBL" id="GAA2384050.1"/>
    </source>
</evidence>
<evidence type="ECO:0000256" key="4">
    <source>
        <dbReference type="SAM" id="Phobius"/>
    </source>
</evidence>
<dbReference type="RefSeq" id="WP_344628905.1">
    <property type="nucleotide sequence ID" value="NZ_BAAATJ010000001.1"/>
</dbReference>
<feature type="region of interest" description="Disordered" evidence="3">
    <location>
        <begin position="89"/>
        <end position="156"/>
    </location>
</feature>
<dbReference type="EMBL" id="BAAATJ010000001">
    <property type="protein sequence ID" value="GAA2384050.1"/>
    <property type="molecule type" value="Genomic_DNA"/>
</dbReference>
<proteinExistence type="predicted"/>
<feature type="transmembrane region" description="Helical" evidence="4">
    <location>
        <begin position="159"/>
        <end position="181"/>
    </location>
</feature>
<dbReference type="Proteomes" id="UP001500058">
    <property type="component" value="Unassembled WGS sequence"/>
</dbReference>
<reference evidence="5 6" key="1">
    <citation type="journal article" date="2019" name="Int. J. Syst. Evol. Microbiol.">
        <title>The Global Catalogue of Microorganisms (GCM) 10K type strain sequencing project: providing services to taxonomists for standard genome sequencing and annotation.</title>
        <authorList>
            <consortium name="The Broad Institute Genomics Platform"/>
            <consortium name="The Broad Institute Genome Sequencing Center for Infectious Disease"/>
            <person name="Wu L."/>
            <person name="Ma J."/>
        </authorList>
    </citation>
    <scope>NUCLEOTIDE SEQUENCE [LARGE SCALE GENOMIC DNA]</scope>
    <source>
        <strain evidence="5 6">JCM 6921</strain>
    </source>
</reference>
<dbReference type="InterPro" id="IPR041916">
    <property type="entry name" value="Anti_sigma_zinc_sf"/>
</dbReference>
<evidence type="ECO:0008006" key="7">
    <source>
        <dbReference type="Google" id="ProtNLM"/>
    </source>
</evidence>
<feature type="region of interest" description="Disordered" evidence="3">
    <location>
        <begin position="216"/>
        <end position="247"/>
    </location>
</feature>
<evidence type="ECO:0000256" key="1">
    <source>
        <dbReference type="ARBA" id="ARBA00023015"/>
    </source>
</evidence>
<keyword evidence="4" id="KW-1133">Transmembrane helix</keyword>
<sequence>MTSASSASFDMDEHPEVAEISAHAEGVLPPQRSADIRSHLADCELCSDVQMSLAEIRSVLGTLPGPARMPSDVASRIDAALAAEALLGASTPTPDESQPTAGERQSQEEPSTVSRETTATRTVSRGTAPMDRSTGRPSGHARSATGPGRSTRRPRRWRTALLGTAAAAALIAFGAFLLPGFSGAEAGGSGVASDSGQHSKSDVADEALEAQVRSLLAKSGTAGKPERQEKTKPEDAHGFTTRARPHTPLNTSAVALPSCVREGVDRDETPLAVGMDTYAGQRAYLVVLPHESDSTRVDAYVVDADCVGKASPEPGTVLITRTYER</sequence>
<comment type="caution">
    <text evidence="5">The sequence shown here is derived from an EMBL/GenBank/DDBJ whole genome shotgun (WGS) entry which is preliminary data.</text>
</comment>
<feature type="region of interest" description="Disordered" evidence="3">
    <location>
        <begin position="1"/>
        <end position="29"/>
    </location>
</feature>
<accession>A0ABN3HNR2</accession>
<evidence type="ECO:0000313" key="6">
    <source>
        <dbReference type="Proteomes" id="UP001500058"/>
    </source>
</evidence>
<feature type="compositionally biased region" description="Polar residues" evidence="3">
    <location>
        <begin position="90"/>
        <end position="125"/>
    </location>
</feature>
<dbReference type="Gene3D" id="1.10.10.1320">
    <property type="entry name" value="Anti-sigma factor, zinc-finger domain"/>
    <property type="match status" value="1"/>
</dbReference>
<protein>
    <recommendedName>
        <fullName evidence="7">Zinc-finger domain-containing protein</fullName>
    </recommendedName>
</protein>
<organism evidence="5 6">
    <name type="scientific">Streptomyces glaucosporus</name>
    <dbReference type="NCBI Taxonomy" id="284044"/>
    <lineage>
        <taxon>Bacteria</taxon>
        <taxon>Bacillati</taxon>
        <taxon>Actinomycetota</taxon>
        <taxon>Actinomycetes</taxon>
        <taxon>Kitasatosporales</taxon>
        <taxon>Streptomycetaceae</taxon>
        <taxon>Streptomyces</taxon>
    </lineage>
</organism>